<evidence type="ECO:0000259" key="1">
    <source>
        <dbReference type="Pfam" id="PF04233"/>
    </source>
</evidence>
<dbReference type="EMBL" id="DWYW01000004">
    <property type="protein sequence ID" value="HJA89192.1"/>
    <property type="molecule type" value="Genomic_DNA"/>
</dbReference>
<evidence type="ECO:0000313" key="3">
    <source>
        <dbReference type="Proteomes" id="UP000886856"/>
    </source>
</evidence>
<protein>
    <submittedName>
        <fullName evidence="2">Minor capsid protein</fullName>
    </submittedName>
</protein>
<reference evidence="2" key="2">
    <citation type="submission" date="2021-04" db="EMBL/GenBank/DDBJ databases">
        <authorList>
            <person name="Gilroy R."/>
        </authorList>
    </citation>
    <scope>NUCLEOTIDE SEQUENCE</scope>
    <source>
        <strain evidence="2">CHK171-505</strain>
    </source>
</reference>
<gene>
    <name evidence="2" type="ORF">H9948_00180</name>
</gene>
<dbReference type="NCBIfam" id="TIGR01641">
    <property type="entry name" value="phageSPP1_gp7"/>
    <property type="match status" value="1"/>
</dbReference>
<name>A0A9D2HYZ3_9LACT</name>
<dbReference type="InterPro" id="IPR006528">
    <property type="entry name" value="Phage_head_morphogenesis_dom"/>
</dbReference>
<dbReference type="Proteomes" id="UP000886856">
    <property type="component" value="Unassembled WGS sequence"/>
</dbReference>
<proteinExistence type="predicted"/>
<sequence length="580" mass="66813">MAHSKQYWENRMIQLFNSQDKQNVKLNARMQKEYQRVGANIDKEVASYYAKYGTDDVIEYRKMLVSLTSAERDLLYKNMEAFAIKYPQYADLMPVRESIYQLNRLEGLQLSVRQNMLELGAIEQEEFDKALASAYDRGYLSSMKGLENPQTFFKVDPLIMQQTINAPWIDGKNFSDRIWDNKERLIRTMNNEIRDGLIRGDSYRKMIKVIENRTGIGGSDAKRLLMTEAAFVLNSANAQAFMDAGILEYEITAVMDGRTSPTCRHMDGEVFKFSERVVGFNAPPFHSYCRSTIIPRENMQVKVADKADSSYNNSEDITFDKVLNGVDFDKSRRTIAKKVLHNLGLDDIPISVKKIDDRGFCGITTIDGKAQITRYVLNSADERRNSYQIKTLFHEAYHAANHNRGIDWRTGNFNKISWLEIEETFAETSSHYAAKQAGIVETLSPAYADKLVNTLPRLKQTETFKNARYLHEFGEIAWEKRLNGQSSTWEPLANELSNIEHDWKKYGLKYKEFIETNEELVFDLIYGNMPAYNLPHYHSAFKKDLSSALSKAENNQELSPNEEFVYSNVLINAMNMKGVK</sequence>
<accession>A0A9D2HYZ3</accession>
<feature type="domain" description="Phage head morphogenesis" evidence="1">
    <location>
        <begin position="189"/>
        <end position="294"/>
    </location>
</feature>
<evidence type="ECO:0000313" key="2">
    <source>
        <dbReference type="EMBL" id="HJA89192.1"/>
    </source>
</evidence>
<reference evidence="2" key="1">
    <citation type="journal article" date="2021" name="PeerJ">
        <title>Extensive microbial diversity within the chicken gut microbiome revealed by metagenomics and culture.</title>
        <authorList>
            <person name="Gilroy R."/>
            <person name="Ravi A."/>
            <person name="Getino M."/>
            <person name="Pursley I."/>
            <person name="Horton D.L."/>
            <person name="Alikhan N.F."/>
            <person name="Baker D."/>
            <person name="Gharbi K."/>
            <person name="Hall N."/>
            <person name="Watson M."/>
            <person name="Adriaenssens E.M."/>
            <person name="Foster-Nyarko E."/>
            <person name="Jarju S."/>
            <person name="Secka A."/>
            <person name="Antonio M."/>
            <person name="Oren A."/>
            <person name="Chaudhuri R.R."/>
            <person name="La Ragione R."/>
            <person name="Hildebrand F."/>
            <person name="Pallen M.J."/>
        </authorList>
    </citation>
    <scope>NUCLEOTIDE SEQUENCE</scope>
    <source>
        <strain evidence="2">CHK171-505</strain>
    </source>
</reference>
<comment type="caution">
    <text evidence="2">The sequence shown here is derived from an EMBL/GenBank/DDBJ whole genome shotgun (WGS) entry which is preliminary data.</text>
</comment>
<dbReference type="AlphaFoldDB" id="A0A9D2HYZ3"/>
<dbReference type="Pfam" id="PF04233">
    <property type="entry name" value="Phage_Mu_F"/>
    <property type="match status" value="1"/>
</dbReference>
<organism evidence="2 3">
    <name type="scientific">Candidatus Jeotgalibaca merdavium</name>
    <dbReference type="NCBI Taxonomy" id="2838627"/>
    <lineage>
        <taxon>Bacteria</taxon>
        <taxon>Bacillati</taxon>
        <taxon>Bacillota</taxon>
        <taxon>Bacilli</taxon>
        <taxon>Lactobacillales</taxon>
        <taxon>Carnobacteriaceae</taxon>
        <taxon>Jeotgalibaca</taxon>
    </lineage>
</organism>